<dbReference type="AlphaFoldDB" id="A0A841PIY3"/>
<protein>
    <submittedName>
        <fullName evidence="1">Uncharacterized protein</fullName>
    </submittedName>
</protein>
<proteinExistence type="predicted"/>
<keyword evidence="2" id="KW-1185">Reference proteome</keyword>
<evidence type="ECO:0000313" key="1">
    <source>
        <dbReference type="EMBL" id="MBB6413941.1"/>
    </source>
</evidence>
<gene>
    <name evidence="1" type="ORF">HNQ71_006650</name>
</gene>
<sequence length="138" mass="15141">MFLAHRRGKPLFEAAKELAERAVAISVGMTSSILLPQNEECDARLLELDGKMGPVRLCATPRAPLTPWRAKSLFSSASSVSSLGRGQLNPICRCGPQIILHRTACYVPCIERARRKLCQTNGQQVCDRAGSPTRHERG</sequence>
<organism evidence="1 2">
    <name type="scientific">Mesorhizobium sangaii</name>
    <dbReference type="NCBI Taxonomy" id="505389"/>
    <lineage>
        <taxon>Bacteria</taxon>
        <taxon>Pseudomonadati</taxon>
        <taxon>Pseudomonadota</taxon>
        <taxon>Alphaproteobacteria</taxon>
        <taxon>Hyphomicrobiales</taxon>
        <taxon>Phyllobacteriaceae</taxon>
        <taxon>Mesorhizobium</taxon>
    </lineage>
</organism>
<dbReference type="EMBL" id="JACHEF010000011">
    <property type="protein sequence ID" value="MBB6413941.1"/>
    <property type="molecule type" value="Genomic_DNA"/>
</dbReference>
<dbReference type="Proteomes" id="UP000556329">
    <property type="component" value="Unassembled WGS sequence"/>
</dbReference>
<comment type="caution">
    <text evidence="1">The sequence shown here is derived from an EMBL/GenBank/DDBJ whole genome shotgun (WGS) entry which is preliminary data.</text>
</comment>
<name>A0A841PIY3_9HYPH</name>
<reference evidence="1 2" key="1">
    <citation type="submission" date="2020-08" db="EMBL/GenBank/DDBJ databases">
        <title>Genomic Encyclopedia of Type Strains, Phase IV (KMG-IV): sequencing the most valuable type-strain genomes for metagenomic binning, comparative biology and taxonomic classification.</title>
        <authorList>
            <person name="Goeker M."/>
        </authorList>
    </citation>
    <scope>NUCLEOTIDE SEQUENCE [LARGE SCALE GENOMIC DNA]</scope>
    <source>
        <strain evidence="1 2">DSM 100039</strain>
    </source>
</reference>
<accession>A0A841PIY3</accession>
<evidence type="ECO:0000313" key="2">
    <source>
        <dbReference type="Proteomes" id="UP000556329"/>
    </source>
</evidence>